<organism evidence="2 3">
    <name type="scientific">Cohnella fermenti</name>
    <dbReference type="NCBI Taxonomy" id="2565925"/>
    <lineage>
        <taxon>Bacteria</taxon>
        <taxon>Bacillati</taxon>
        <taxon>Bacillota</taxon>
        <taxon>Bacilli</taxon>
        <taxon>Bacillales</taxon>
        <taxon>Paenibacillaceae</taxon>
        <taxon>Cohnella</taxon>
    </lineage>
</organism>
<evidence type="ECO:0000313" key="2">
    <source>
        <dbReference type="EMBL" id="THF79850.1"/>
    </source>
</evidence>
<comment type="caution">
    <text evidence="2">The sequence shown here is derived from an EMBL/GenBank/DDBJ whole genome shotgun (WGS) entry which is preliminary data.</text>
</comment>
<dbReference type="InterPro" id="IPR004291">
    <property type="entry name" value="Transposase_IS66_central"/>
</dbReference>
<keyword evidence="3" id="KW-1185">Reference proteome</keyword>
<reference evidence="2 3" key="1">
    <citation type="submission" date="2019-04" db="EMBL/GenBank/DDBJ databases">
        <title>Cohnella sp. nov. isolated from preserved vegetables.</title>
        <authorList>
            <person name="Lin S.-Y."/>
            <person name="Hung M.-H."/>
            <person name="Young C.-C."/>
        </authorList>
    </citation>
    <scope>NUCLEOTIDE SEQUENCE [LARGE SCALE GENOMIC DNA]</scope>
    <source>
        <strain evidence="2 3">CC-MHH1044</strain>
    </source>
</reference>
<evidence type="ECO:0000313" key="3">
    <source>
        <dbReference type="Proteomes" id="UP000310636"/>
    </source>
</evidence>
<gene>
    <name evidence="2" type="ORF">E6C55_10965</name>
</gene>
<name>A0A4S4BXB3_9BACL</name>
<sequence>MVHADETGCRVDSKLNWVHVCSDRGYTYLRVHGKRGEEAFKAIGFLPKYEGTVVHDCMKSYFKALRAARHALCNAHLLRECLGIVKHGGHRWAERMAELLREGWKTALAAREKEENVEPEVIQAFKDRYDAILREGEQEWALEEESAPIPTRGKRKKGTAGSLGERFTLHKEAILSFLWRLARAASKVLRISNIFTK</sequence>
<dbReference type="InterPro" id="IPR052344">
    <property type="entry name" value="Transposase-related"/>
</dbReference>
<dbReference type="PANTHER" id="PTHR33678">
    <property type="entry name" value="BLL1576 PROTEIN"/>
    <property type="match status" value="1"/>
</dbReference>
<proteinExistence type="predicted"/>
<protein>
    <recommendedName>
        <fullName evidence="1">Transposase IS66 central domain-containing protein</fullName>
    </recommendedName>
</protein>
<evidence type="ECO:0000259" key="1">
    <source>
        <dbReference type="Pfam" id="PF03050"/>
    </source>
</evidence>
<dbReference type="EMBL" id="SSOB01000012">
    <property type="protein sequence ID" value="THF79850.1"/>
    <property type="molecule type" value="Genomic_DNA"/>
</dbReference>
<dbReference type="PANTHER" id="PTHR33678:SF1">
    <property type="entry name" value="BLL1576 PROTEIN"/>
    <property type="match status" value="1"/>
</dbReference>
<dbReference type="Pfam" id="PF03050">
    <property type="entry name" value="DDE_Tnp_IS66"/>
    <property type="match status" value="1"/>
</dbReference>
<dbReference type="OrthoDB" id="61007at2"/>
<accession>A0A4S4BXB3</accession>
<dbReference type="Proteomes" id="UP000310636">
    <property type="component" value="Unassembled WGS sequence"/>
</dbReference>
<feature type="domain" description="Transposase IS66 central" evidence="1">
    <location>
        <begin position="2"/>
        <end position="178"/>
    </location>
</feature>
<dbReference type="AlphaFoldDB" id="A0A4S4BXB3"/>